<dbReference type="GO" id="GO:0016020">
    <property type="term" value="C:membrane"/>
    <property type="evidence" value="ECO:0007669"/>
    <property type="project" value="UniProtKB-SubCell"/>
</dbReference>
<name>A0A5C4MMA7_9RHOB</name>
<dbReference type="PANTHER" id="PTHR38340:SF1">
    <property type="entry name" value="S-LAYER PROTEIN"/>
    <property type="match status" value="1"/>
</dbReference>
<keyword evidence="4" id="KW-0800">Toxin</keyword>
<evidence type="ECO:0000256" key="7">
    <source>
        <dbReference type="ARBA" id="ARBA00023136"/>
    </source>
</evidence>
<dbReference type="RefSeq" id="WP_139078388.1">
    <property type="nucleotide sequence ID" value="NZ_VDFU01000030.1"/>
</dbReference>
<evidence type="ECO:0000259" key="8">
    <source>
        <dbReference type="Pfam" id="PF04151"/>
    </source>
</evidence>
<evidence type="ECO:0000256" key="4">
    <source>
        <dbReference type="ARBA" id="ARBA00022656"/>
    </source>
</evidence>
<keyword evidence="3" id="KW-0964">Secreted</keyword>
<keyword evidence="5" id="KW-0677">Repeat</keyword>
<organism evidence="9 10">
    <name type="scientific">Rubellimicrobium rubrum</name>
    <dbReference type="NCBI Taxonomy" id="2585369"/>
    <lineage>
        <taxon>Bacteria</taxon>
        <taxon>Pseudomonadati</taxon>
        <taxon>Pseudomonadota</taxon>
        <taxon>Alphaproteobacteria</taxon>
        <taxon>Rhodobacterales</taxon>
        <taxon>Roseobacteraceae</taxon>
        <taxon>Rubellimicrobium</taxon>
    </lineage>
</organism>
<dbReference type="Gene3D" id="2.150.10.10">
    <property type="entry name" value="Serralysin-like metalloprotease, C-terminal"/>
    <property type="match status" value="2"/>
</dbReference>
<reference evidence="9 10" key="1">
    <citation type="submission" date="2019-06" db="EMBL/GenBank/DDBJ databases">
        <title>YIM 131921 draft genome.</title>
        <authorList>
            <person name="Jiang L."/>
        </authorList>
    </citation>
    <scope>NUCLEOTIDE SEQUENCE [LARGE SCALE GENOMIC DNA]</scope>
    <source>
        <strain evidence="9 10">YIM 131921</strain>
    </source>
</reference>
<evidence type="ECO:0000313" key="9">
    <source>
        <dbReference type="EMBL" id="TNC46937.1"/>
    </source>
</evidence>
<dbReference type="AlphaFoldDB" id="A0A5C4MMA7"/>
<dbReference type="InterPro" id="IPR003995">
    <property type="entry name" value="RTX_toxin_determinant-A"/>
</dbReference>
<dbReference type="PRINTS" id="PR00313">
    <property type="entry name" value="CABNDNGRPT"/>
</dbReference>
<proteinExistence type="predicted"/>
<protein>
    <recommendedName>
        <fullName evidence="8">Peptidase C-terminal archaeal/bacterial domain-containing protein</fullName>
    </recommendedName>
</protein>
<sequence length="392" mass="41005">MPTTFSFDASSLLSAGTLERADFSTGSYPGLDYPTYFSAVAPAQSIATSGGVDVFAMTLISGHTYKFDIDGGATDLEFDIIDQSGQRVGGADDYNGGTDPFLSFTATQTGTYFIAIHHAANDYVDGSFQFEGSASPTGRYQFSVSTQSLPSYSYTLTSFTDSKSFSANSQTVRAVSGNDSIWLNGGDDIGLGGDGADTLYGGDGMDELSGGTGADRLDGGLGDDVLRGGADTDRLYGGTERDGLSGGAANDVLFGGTGDDTLWGEAGADTLFGDQGHDFLRGGDGLDVLYGGAGADTFHFLRGEAPASVYAAEDRIEDFQIGDRVDLSDLAWGVLTWRGSSAFSAANQVRIVELKSGYTDIRVNLDSDPAAEFEVLLKTAGTFDLLSQDFIL</sequence>
<keyword evidence="7" id="KW-0472">Membrane</keyword>
<evidence type="ECO:0000256" key="5">
    <source>
        <dbReference type="ARBA" id="ARBA00022737"/>
    </source>
</evidence>
<dbReference type="InterPro" id="IPR050557">
    <property type="entry name" value="RTX_toxin/Mannuronan_C5-epim"/>
</dbReference>
<comment type="caution">
    <text evidence="9">The sequence shown here is derived from an EMBL/GenBank/DDBJ whole genome shotgun (WGS) entry which is preliminary data.</text>
</comment>
<dbReference type="InterPro" id="IPR007280">
    <property type="entry name" value="Peptidase_C_arc/bac"/>
</dbReference>
<keyword evidence="10" id="KW-1185">Reference proteome</keyword>
<keyword evidence="6" id="KW-0843">Virulence</keyword>
<evidence type="ECO:0000256" key="1">
    <source>
        <dbReference type="ARBA" id="ARBA00004370"/>
    </source>
</evidence>
<gene>
    <name evidence="9" type="ORF">FHG66_17755</name>
</gene>
<dbReference type="InterPro" id="IPR018511">
    <property type="entry name" value="Hemolysin-typ_Ca-bd_CS"/>
</dbReference>
<dbReference type="GO" id="GO:0005509">
    <property type="term" value="F:calcium ion binding"/>
    <property type="evidence" value="ECO:0007669"/>
    <property type="project" value="InterPro"/>
</dbReference>
<dbReference type="GO" id="GO:0005576">
    <property type="term" value="C:extracellular region"/>
    <property type="evidence" value="ECO:0007669"/>
    <property type="project" value="UniProtKB-SubCell"/>
</dbReference>
<evidence type="ECO:0000256" key="2">
    <source>
        <dbReference type="ARBA" id="ARBA00004613"/>
    </source>
</evidence>
<dbReference type="SUPFAM" id="SSF51120">
    <property type="entry name" value="beta-Roll"/>
    <property type="match status" value="1"/>
</dbReference>
<dbReference type="Proteomes" id="UP000305887">
    <property type="component" value="Unassembled WGS sequence"/>
</dbReference>
<dbReference type="PROSITE" id="PS00330">
    <property type="entry name" value="HEMOLYSIN_CALCIUM"/>
    <property type="match status" value="5"/>
</dbReference>
<feature type="domain" description="Peptidase C-terminal archaeal/bacterial" evidence="8">
    <location>
        <begin position="52"/>
        <end position="117"/>
    </location>
</feature>
<dbReference type="GO" id="GO:0090729">
    <property type="term" value="F:toxin activity"/>
    <property type="evidence" value="ECO:0007669"/>
    <property type="project" value="UniProtKB-KW"/>
</dbReference>
<comment type="subcellular location">
    <subcellularLocation>
        <location evidence="1">Membrane</location>
    </subcellularLocation>
    <subcellularLocation>
        <location evidence="2">Secreted</location>
    </subcellularLocation>
</comment>
<dbReference type="PANTHER" id="PTHR38340">
    <property type="entry name" value="S-LAYER PROTEIN"/>
    <property type="match status" value="1"/>
</dbReference>
<evidence type="ECO:0000313" key="10">
    <source>
        <dbReference type="Proteomes" id="UP000305887"/>
    </source>
</evidence>
<dbReference type="EMBL" id="VDFU01000030">
    <property type="protein sequence ID" value="TNC46937.1"/>
    <property type="molecule type" value="Genomic_DNA"/>
</dbReference>
<dbReference type="Pfam" id="PF00353">
    <property type="entry name" value="HemolysinCabind"/>
    <property type="match status" value="3"/>
</dbReference>
<dbReference type="InterPro" id="IPR001343">
    <property type="entry name" value="Hemolysn_Ca-bd"/>
</dbReference>
<evidence type="ECO:0000256" key="6">
    <source>
        <dbReference type="ARBA" id="ARBA00023026"/>
    </source>
</evidence>
<dbReference type="PRINTS" id="PR01488">
    <property type="entry name" value="RTXTOXINA"/>
</dbReference>
<dbReference type="InterPro" id="IPR011049">
    <property type="entry name" value="Serralysin-like_metalloprot_C"/>
</dbReference>
<dbReference type="Pfam" id="PF04151">
    <property type="entry name" value="PPC"/>
    <property type="match status" value="1"/>
</dbReference>
<evidence type="ECO:0000256" key="3">
    <source>
        <dbReference type="ARBA" id="ARBA00022525"/>
    </source>
</evidence>
<dbReference type="OrthoDB" id="7818554at2"/>
<accession>A0A5C4MMA7</accession>